<comment type="caution">
    <text evidence="3">The sequence shown here is derived from an EMBL/GenBank/DDBJ whole genome shotgun (WGS) entry which is preliminary data.</text>
</comment>
<keyword evidence="2" id="KW-1133">Transmembrane helix</keyword>
<keyword evidence="2" id="KW-0472">Membrane</keyword>
<feature type="transmembrane region" description="Helical" evidence="2">
    <location>
        <begin position="82"/>
        <end position="101"/>
    </location>
</feature>
<dbReference type="EMBL" id="JBHSLN010000086">
    <property type="protein sequence ID" value="MFC5299119.1"/>
    <property type="molecule type" value="Genomic_DNA"/>
</dbReference>
<evidence type="ECO:0000256" key="2">
    <source>
        <dbReference type="SAM" id="Phobius"/>
    </source>
</evidence>
<dbReference type="RefSeq" id="WP_226849755.1">
    <property type="nucleotide sequence ID" value="NZ_BAAAIR010000042.1"/>
</dbReference>
<feature type="transmembrane region" description="Helical" evidence="2">
    <location>
        <begin position="47"/>
        <end position="67"/>
    </location>
</feature>
<evidence type="ECO:0000313" key="4">
    <source>
        <dbReference type="Proteomes" id="UP001595937"/>
    </source>
</evidence>
<evidence type="ECO:0008006" key="5">
    <source>
        <dbReference type="Google" id="ProtNLM"/>
    </source>
</evidence>
<keyword evidence="4" id="KW-1185">Reference proteome</keyword>
<dbReference type="GeneID" id="303297829"/>
<feature type="region of interest" description="Disordered" evidence="1">
    <location>
        <begin position="1"/>
        <end position="31"/>
    </location>
</feature>
<proteinExistence type="predicted"/>
<reference evidence="4" key="1">
    <citation type="journal article" date="2019" name="Int. J. Syst. Evol. Microbiol.">
        <title>The Global Catalogue of Microorganisms (GCM) 10K type strain sequencing project: providing services to taxonomists for standard genome sequencing and annotation.</title>
        <authorList>
            <consortium name="The Broad Institute Genomics Platform"/>
            <consortium name="The Broad Institute Genome Sequencing Center for Infectious Disease"/>
            <person name="Wu L."/>
            <person name="Ma J."/>
        </authorList>
    </citation>
    <scope>NUCLEOTIDE SEQUENCE [LARGE SCALE GENOMIC DNA]</scope>
    <source>
        <strain evidence="4">CGMCC 1.16455</strain>
    </source>
</reference>
<accession>A0ABW0FK63</accession>
<evidence type="ECO:0000313" key="3">
    <source>
        <dbReference type="EMBL" id="MFC5299119.1"/>
    </source>
</evidence>
<name>A0ABW0FK63_9MICO</name>
<feature type="compositionally biased region" description="Low complexity" evidence="1">
    <location>
        <begin position="19"/>
        <end position="31"/>
    </location>
</feature>
<sequence length="125" mass="12992">MSAHKDQSHGKRRATGTEPASATPLGADAAPAGADVQTAGAFDIRNFIGTLLGLFGVLLTLMGLFAFDDAAAAKTGGMNANLWAGLAMIVVAIAFVVWTKLDPIRMVVRENEDGAEVPRDIAPLD</sequence>
<protein>
    <recommendedName>
        <fullName evidence="5">Amino acid transporter</fullName>
    </recommendedName>
</protein>
<dbReference type="Proteomes" id="UP001595937">
    <property type="component" value="Unassembled WGS sequence"/>
</dbReference>
<evidence type="ECO:0000256" key="1">
    <source>
        <dbReference type="SAM" id="MobiDB-lite"/>
    </source>
</evidence>
<keyword evidence="2" id="KW-0812">Transmembrane</keyword>
<gene>
    <name evidence="3" type="ORF">ACFPK8_16515</name>
</gene>
<organism evidence="3 4">
    <name type="scientific">Brachybacterium tyrofermentans</name>
    <dbReference type="NCBI Taxonomy" id="47848"/>
    <lineage>
        <taxon>Bacteria</taxon>
        <taxon>Bacillati</taxon>
        <taxon>Actinomycetota</taxon>
        <taxon>Actinomycetes</taxon>
        <taxon>Micrococcales</taxon>
        <taxon>Dermabacteraceae</taxon>
        <taxon>Brachybacterium</taxon>
    </lineage>
</organism>